<keyword evidence="2" id="KW-1185">Reference proteome</keyword>
<organism evidence="1 2">
    <name type="scientific">Dictyocaulus viviparus</name>
    <name type="common">Bovine lungworm</name>
    <dbReference type="NCBI Taxonomy" id="29172"/>
    <lineage>
        <taxon>Eukaryota</taxon>
        <taxon>Metazoa</taxon>
        <taxon>Ecdysozoa</taxon>
        <taxon>Nematoda</taxon>
        <taxon>Chromadorea</taxon>
        <taxon>Rhabditida</taxon>
        <taxon>Rhabditina</taxon>
        <taxon>Rhabditomorpha</taxon>
        <taxon>Strongyloidea</taxon>
        <taxon>Metastrongylidae</taxon>
        <taxon>Dictyocaulus</taxon>
    </lineage>
</organism>
<dbReference type="AlphaFoldDB" id="A0A0D8XUS3"/>
<reference evidence="1 2" key="1">
    <citation type="submission" date="2013-11" db="EMBL/GenBank/DDBJ databases">
        <title>Draft genome of the bovine lungworm Dictyocaulus viviparus.</title>
        <authorList>
            <person name="Mitreva M."/>
        </authorList>
    </citation>
    <scope>NUCLEOTIDE SEQUENCE [LARGE SCALE GENOMIC DNA]</scope>
    <source>
        <strain evidence="1 2">HannoverDv2000</strain>
    </source>
</reference>
<accession>A0A0D8XUS3</accession>
<dbReference type="Proteomes" id="UP000053766">
    <property type="component" value="Unassembled WGS sequence"/>
</dbReference>
<protein>
    <submittedName>
        <fullName evidence="1">Uncharacterized protein</fullName>
    </submittedName>
</protein>
<name>A0A0D8XUS3_DICVI</name>
<reference evidence="2" key="2">
    <citation type="journal article" date="2016" name="Sci. Rep.">
        <title>Dictyocaulus viviparus genome, variome and transcriptome elucidate lungworm biology and support future intervention.</title>
        <authorList>
            <person name="McNulty S.N."/>
            <person name="Strube C."/>
            <person name="Rosa B.A."/>
            <person name="Martin J.C."/>
            <person name="Tyagi R."/>
            <person name="Choi Y.J."/>
            <person name="Wang Q."/>
            <person name="Hallsworth Pepin K."/>
            <person name="Zhang X."/>
            <person name="Ozersky P."/>
            <person name="Wilson R.K."/>
            <person name="Sternberg P.W."/>
            <person name="Gasser R.B."/>
            <person name="Mitreva M."/>
        </authorList>
    </citation>
    <scope>NUCLEOTIDE SEQUENCE [LARGE SCALE GENOMIC DNA]</scope>
    <source>
        <strain evidence="2">HannoverDv2000</strain>
    </source>
</reference>
<sequence>MTEAFGVRSMPDANVQHYLKLTLGVGKCLKTGFISSDTVMKKHGSIQLPFDI</sequence>
<evidence type="ECO:0000313" key="2">
    <source>
        <dbReference type="Proteomes" id="UP000053766"/>
    </source>
</evidence>
<dbReference type="EMBL" id="KN716270">
    <property type="protein sequence ID" value="KJH48358.1"/>
    <property type="molecule type" value="Genomic_DNA"/>
</dbReference>
<proteinExistence type="predicted"/>
<gene>
    <name evidence="1" type="ORF">DICVIV_05534</name>
</gene>
<evidence type="ECO:0000313" key="1">
    <source>
        <dbReference type="EMBL" id="KJH48358.1"/>
    </source>
</evidence>